<accession>A0A6F8PSM3</accession>
<evidence type="ECO:0008006" key="4">
    <source>
        <dbReference type="Google" id="ProtNLM"/>
    </source>
</evidence>
<protein>
    <recommendedName>
        <fullName evidence="4">Methyltransferase domain-containing protein</fullName>
    </recommendedName>
</protein>
<organism evidence="2 3">
    <name type="scientific">Thiosulfatimonas sediminis</name>
    <dbReference type="NCBI Taxonomy" id="2675054"/>
    <lineage>
        <taxon>Bacteria</taxon>
        <taxon>Pseudomonadati</taxon>
        <taxon>Pseudomonadota</taxon>
        <taxon>Gammaproteobacteria</taxon>
        <taxon>Thiotrichales</taxon>
        <taxon>Piscirickettsiaceae</taxon>
        <taxon>Thiosulfatimonas</taxon>
    </lineage>
</organism>
<dbReference type="KEGG" id="tse:THMIRHAS_04590"/>
<evidence type="ECO:0000256" key="1">
    <source>
        <dbReference type="SAM" id="Coils"/>
    </source>
</evidence>
<proteinExistence type="predicted"/>
<evidence type="ECO:0000313" key="3">
    <source>
        <dbReference type="Proteomes" id="UP000501726"/>
    </source>
</evidence>
<name>A0A6F8PSM3_9GAMM</name>
<dbReference type="RefSeq" id="WP_173270314.1">
    <property type="nucleotide sequence ID" value="NZ_AP021889.1"/>
</dbReference>
<reference evidence="3" key="1">
    <citation type="submission" date="2019-11" db="EMBL/GenBank/DDBJ databases">
        <title>Isolation and characterization of two novel species in the genus Thiomicrorhabdus.</title>
        <authorList>
            <person name="Mochizuki J."/>
            <person name="Kojima H."/>
            <person name="Fukui M."/>
        </authorList>
    </citation>
    <scope>NUCLEOTIDE SEQUENCE [LARGE SCALE GENOMIC DNA]</scope>
    <source>
        <strain evidence="3">aks77</strain>
    </source>
</reference>
<dbReference type="Gene3D" id="3.40.50.150">
    <property type="entry name" value="Vaccinia Virus protein VP39"/>
    <property type="match status" value="1"/>
</dbReference>
<evidence type="ECO:0000313" key="2">
    <source>
        <dbReference type="EMBL" id="BBP45086.1"/>
    </source>
</evidence>
<dbReference type="CDD" id="cd02440">
    <property type="entry name" value="AdoMet_MTases"/>
    <property type="match status" value="1"/>
</dbReference>
<sequence>MQDNFYRHFEDRFRGSRATIKQRLSAYLPLIRQQKTLCLDQEKRQMQVLDLGCGRGEWLELLGDEDVVALGVDKDAQMLQACRDQGLDVQESDIFAFLESGDATKYDVITAFHVVEHLTFDELQRLIQLAKERLNPQGILCFETPNPENISVASNSFHLDPTHYKPLPPTLLSFLFERFGFAVVTILRLDNYRPINASQQITLNDVLHFVSPDYAVIGVKGRQVFTQVEVLEKMQAVQGHSLNDLAMRFDQQVQEKAQQEQMMIREMRQEIAALQSEQILLKQDIQARELNIIQLIWQKLKNTPHLFFKHKR</sequence>
<dbReference type="AlphaFoldDB" id="A0A6F8PSM3"/>
<dbReference type="EMBL" id="AP021889">
    <property type="protein sequence ID" value="BBP45086.1"/>
    <property type="molecule type" value="Genomic_DNA"/>
</dbReference>
<keyword evidence="1" id="KW-0175">Coiled coil</keyword>
<dbReference type="Pfam" id="PF13489">
    <property type="entry name" value="Methyltransf_23"/>
    <property type="match status" value="1"/>
</dbReference>
<feature type="coiled-coil region" evidence="1">
    <location>
        <begin position="250"/>
        <end position="284"/>
    </location>
</feature>
<dbReference type="Proteomes" id="UP000501726">
    <property type="component" value="Chromosome"/>
</dbReference>
<dbReference type="PANTHER" id="PTHR43861">
    <property type="entry name" value="TRANS-ACONITATE 2-METHYLTRANSFERASE-RELATED"/>
    <property type="match status" value="1"/>
</dbReference>
<dbReference type="InterPro" id="IPR029063">
    <property type="entry name" value="SAM-dependent_MTases_sf"/>
</dbReference>
<dbReference type="SUPFAM" id="SSF53335">
    <property type="entry name" value="S-adenosyl-L-methionine-dependent methyltransferases"/>
    <property type="match status" value="1"/>
</dbReference>
<keyword evidence="3" id="KW-1185">Reference proteome</keyword>
<gene>
    <name evidence="2" type="ORF">THMIRHAS_04590</name>
</gene>